<keyword evidence="6" id="KW-0436">Ligase</keyword>
<dbReference type="NCBIfam" id="TIGR02727">
    <property type="entry name" value="MTHFS_bact"/>
    <property type="match status" value="1"/>
</dbReference>
<comment type="similarity">
    <text evidence="1 5">Belongs to the 5-formyltetrahydrofolate cyclo-ligase family.</text>
</comment>
<proteinExistence type="inferred from homology"/>
<dbReference type="InterPro" id="IPR024185">
    <property type="entry name" value="FTHF_cligase-like_sf"/>
</dbReference>
<dbReference type="GO" id="GO:0046872">
    <property type="term" value="F:metal ion binding"/>
    <property type="evidence" value="ECO:0007669"/>
    <property type="project" value="UniProtKB-KW"/>
</dbReference>
<dbReference type="Pfam" id="PF01812">
    <property type="entry name" value="5-FTHF_cyc-lig"/>
    <property type="match status" value="1"/>
</dbReference>
<evidence type="ECO:0000256" key="2">
    <source>
        <dbReference type="ARBA" id="ARBA00022741"/>
    </source>
</evidence>
<dbReference type="GO" id="GO:0009396">
    <property type="term" value="P:folic acid-containing compound biosynthetic process"/>
    <property type="evidence" value="ECO:0007669"/>
    <property type="project" value="TreeGrafter"/>
</dbReference>
<dbReference type="GO" id="GO:0035999">
    <property type="term" value="P:tetrahydrofolate interconversion"/>
    <property type="evidence" value="ECO:0007669"/>
    <property type="project" value="TreeGrafter"/>
</dbReference>
<reference evidence="6 7" key="1">
    <citation type="submission" date="2019-06" db="EMBL/GenBank/DDBJ databases">
        <title>Lysobacter alkalisoli sp. nov. isolated from saline-alkali soil.</title>
        <authorList>
            <person name="Sun J.-Q."/>
            <person name="Xu L."/>
        </authorList>
    </citation>
    <scope>NUCLEOTIDE SEQUENCE [LARGE SCALE GENOMIC DNA]</scope>
    <source>
        <strain evidence="6 7">SJ-36</strain>
    </source>
</reference>
<gene>
    <name evidence="6" type="ORF">FKV23_02765</name>
</gene>
<evidence type="ECO:0000256" key="4">
    <source>
        <dbReference type="PIRSR" id="PIRSR006806-1"/>
    </source>
</evidence>
<dbReference type="RefSeq" id="WP_141622486.1">
    <property type="nucleotide sequence ID" value="NZ_CP041242.1"/>
</dbReference>
<accession>A0A514BP29</accession>
<dbReference type="InterPro" id="IPR002698">
    <property type="entry name" value="FTHF_cligase"/>
</dbReference>
<feature type="binding site" evidence="4">
    <location>
        <begin position="142"/>
        <end position="150"/>
    </location>
    <ligand>
        <name>ATP</name>
        <dbReference type="ChEBI" id="CHEBI:30616"/>
    </ligand>
</feature>
<dbReference type="AlphaFoldDB" id="A0A514BP29"/>
<evidence type="ECO:0000313" key="7">
    <source>
        <dbReference type="Proteomes" id="UP000317199"/>
    </source>
</evidence>
<dbReference type="EMBL" id="CP041242">
    <property type="protein sequence ID" value="QDH69144.1"/>
    <property type="molecule type" value="Genomic_DNA"/>
</dbReference>
<dbReference type="GO" id="GO:0005524">
    <property type="term" value="F:ATP binding"/>
    <property type="evidence" value="ECO:0007669"/>
    <property type="project" value="UniProtKB-KW"/>
</dbReference>
<evidence type="ECO:0000256" key="5">
    <source>
        <dbReference type="RuleBase" id="RU361279"/>
    </source>
</evidence>
<comment type="cofactor">
    <cofactor evidence="5">
        <name>Mg(2+)</name>
        <dbReference type="ChEBI" id="CHEBI:18420"/>
    </cofactor>
</comment>
<dbReference type="PANTHER" id="PTHR23407">
    <property type="entry name" value="ATPASE INHIBITOR/5-FORMYLTETRAHYDROFOLATE CYCLO-LIGASE"/>
    <property type="match status" value="1"/>
</dbReference>
<feature type="binding site" evidence="4">
    <location>
        <begin position="14"/>
        <end position="18"/>
    </location>
    <ligand>
        <name>ATP</name>
        <dbReference type="ChEBI" id="CHEBI:30616"/>
    </ligand>
</feature>
<organism evidence="6 7">
    <name type="scientific">Marilutibacter alkalisoli</name>
    <dbReference type="NCBI Taxonomy" id="2591633"/>
    <lineage>
        <taxon>Bacteria</taxon>
        <taxon>Pseudomonadati</taxon>
        <taxon>Pseudomonadota</taxon>
        <taxon>Gammaproteobacteria</taxon>
        <taxon>Lysobacterales</taxon>
        <taxon>Lysobacteraceae</taxon>
        <taxon>Marilutibacter</taxon>
    </lineage>
</organism>
<evidence type="ECO:0000313" key="6">
    <source>
        <dbReference type="EMBL" id="QDH69144.1"/>
    </source>
</evidence>
<evidence type="ECO:0000256" key="1">
    <source>
        <dbReference type="ARBA" id="ARBA00010638"/>
    </source>
</evidence>
<dbReference type="Gene3D" id="3.40.50.10420">
    <property type="entry name" value="NagB/RpiA/CoA transferase-like"/>
    <property type="match status" value="1"/>
</dbReference>
<feature type="binding site" evidence="4">
    <location>
        <position position="65"/>
    </location>
    <ligand>
        <name>substrate</name>
    </ligand>
</feature>
<dbReference type="SUPFAM" id="SSF100950">
    <property type="entry name" value="NagB/RpiA/CoA transferase-like"/>
    <property type="match status" value="1"/>
</dbReference>
<dbReference type="EC" id="6.3.3.2" evidence="5"/>
<dbReference type="OrthoDB" id="9801938at2"/>
<sequence>MNPESDPPFHAAQRRQLREDLRMRRRALSAAARVSAAERLADRLLDLPFAPRSGHVAGYWANDGEIDLHPWQLRLPATCTYCLPVLGEDRRLRFAPWRPDAPLVPNRFGIPEPDIPTSALLDAVDMALVILPLVGFGATGQRLGMGGGWYDRSLEFRRDRPGPPWLVGAAFELQRCDTLEAEPWDVPLDAVCTESATHDFRTGT</sequence>
<keyword evidence="7" id="KW-1185">Reference proteome</keyword>
<dbReference type="KEGG" id="lyj:FKV23_02765"/>
<dbReference type="PANTHER" id="PTHR23407:SF1">
    <property type="entry name" value="5-FORMYLTETRAHYDROFOLATE CYCLO-LIGASE"/>
    <property type="match status" value="1"/>
</dbReference>
<keyword evidence="5" id="KW-0460">Magnesium</keyword>
<dbReference type="GO" id="GO:0030272">
    <property type="term" value="F:5-formyltetrahydrofolate cyclo-ligase activity"/>
    <property type="evidence" value="ECO:0007669"/>
    <property type="project" value="UniProtKB-EC"/>
</dbReference>
<keyword evidence="2 4" id="KW-0547">Nucleotide-binding</keyword>
<dbReference type="Proteomes" id="UP000317199">
    <property type="component" value="Chromosome"/>
</dbReference>
<comment type="catalytic activity">
    <reaction evidence="5">
        <text>(6S)-5-formyl-5,6,7,8-tetrahydrofolate + ATP = (6R)-5,10-methenyltetrahydrofolate + ADP + phosphate</text>
        <dbReference type="Rhea" id="RHEA:10488"/>
        <dbReference type="ChEBI" id="CHEBI:30616"/>
        <dbReference type="ChEBI" id="CHEBI:43474"/>
        <dbReference type="ChEBI" id="CHEBI:57455"/>
        <dbReference type="ChEBI" id="CHEBI:57457"/>
        <dbReference type="ChEBI" id="CHEBI:456216"/>
        <dbReference type="EC" id="6.3.3.2"/>
    </reaction>
</comment>
<keyword evidence="3 4" id="KW-0067">ATP-binding</keyword>
<protein>
    <recommendedName>
        <fullName evidence="5">5-formyltetrahydrofolate cyclo-ligase</fullName>
        <ecNumber evidence="5">6.3.3.2</ecNumber>
    </recommendedName>
</protein>
<dbReference type="InterPro" id="IPR037171">
    <property type="entry name" value="NagB/RpiA_transferase-like"/>
</dbReference>
<name>A0A514BP29_9GAMM</name>
<dbReference type="PIRSF" id="PIRSF006806">
    <property type="entry name" value="FTHF_cligase"/>
    <property type="match status" value="1"/>
</dbReference>
<evidence type="ECO:0000256" key="3">
    <source>
        <dbReference type="ARBA" id="ARBA00022840"/>
    </source>
</evidence>
<keyword evidence="5" id="KW-0479">Metal-binding</keyword>